<name>D7FI77_ECTSI</name>
<organism evidence="1 2">
    <name type="scientific">Ectocarpus siliculosus</name>
    <name type="common">Brown alga</name>
    <name type="synonym">Conferva siliculosa</name>
    <dbReference type="NCBI Taxonomy" id="2880"/>
    <lineage>
        <taxon>Eukaryota</taxon>
        <taxon>Sar</taxon>
        <taxon>Stramenopiles</taxon>
        <taxon>Ochrophyta</taxon>
        <taxon>PX clade</taxon>
        <taxon>Phaeophyceae</taxon>
        <taxon>Ectocarpales</taxon>
        <taxon>Ectocarpaceae</taxon>
        <taxon>Ectocarpus</taxon>
    </lineage>
</organism>
<reference evidence="1 2" key="1">
    <citation type="journal article" date="2010" name="Nature">
        <title>The Ectocarpus genome and the independent evolution of multicellularity in brown algae.</title>
        <authorList>
            <person name="Cock J.M."/>
            <person name="Sterck L."/>
            <person name="Rouze P."/>
            <person name="Scornet D."/>
            <person name="Allen A.E."/>
            <person name="Amoutzias G."/>
            <person name="Anthouard V."/>
            <person name="Artiguenave F."/>
            <person name="Aury J.M."/>
            <person name="Badger J.H."/>
            <person name="Beszteri B."/>
            <person name="Billiau K."/>
            <person name="Bonnet E."/>
            <person name="Bothwell J.H."/>
            <person name="Bowler C."/>
            <person name="Boyen C."/>
            <person name="Brownlee C."/>
            <person name="Carrano C.J."/>
            <person name="Charrier B."/>
            <person name="Cho G.Y."/>
            <person name="Coelho S.M."/>
            <person name="Collen J."/>
            <person name="Corre E."/>
            <person name="Da Silva C."/>
            <person name="Delage L."/>
            <person name="Delaroque N."/>
            <person name="Dittami S.M."/>
            <person name="Doulbeau S."/>
            <person name="Elias M."/>
            <person name="Farnham G."/>
            <person name="Gachon C.M."/>
            <person name="Gschloessl B."/>
            <person name="Heesch S."/>
            <person name="Jabbari K."/>
            <person name="Jubin C."/>
            <person name="Kawai H."/>
            <person name="Kimura K."/>
            <person name="Kloareg B."/>
            <person name="Kupper F.C."/>
            <person name="Lang D."/>
            <person name="Le Bail A."/>
            <person name="Leblanc C."/>
            <person name="Lerouge P."/>
            <person name="Lohr M."/>
            <person name="Lopez P.J."/>
            <person name="Martens C."/>
            <person name="Maumus F."/>
            <person name="Michel G."/>
            <person name="Miranda-Saavedra D."/>
            <person name="Morales J."/>
            <person name="Moreau H."/>
            <person name="Motomura T."/>
            <person name="Nagasato C."/>
            <person name="Napoli C.A."/>
            <person name="Nelson D.R."/>
            <person name="Nyvall-Collen P."/>
            <person name="Peters A.F."/>
            <person name="Pommier C."/>
            <person name="Potin P."/>
            <person name="Poulain J."/>
            <person name="Quesneville H."/>
            <person name="Read B."/>
            <person name="Rensing S.A."/>
            <person name="Ritter A."/>
            <person name="Rousvoal S."/>
            <person name="Samanta M."/>
            <person name="Samson G."/>
            <person name="Schroeder D.C."/>
            <person name="Segurens B."/>
            <person name="Strittmatter M."/>
            <person name="Tonon T."/>
            <person name="Tregear J.W."/>
            <person name="Valentin K."/>
            <person name="von Dassow P."/>
            <person name="Yamagishi T."/>
            <person name="Van de Peer Y."/>
            <person name="Wincker P."/>
        </authorList>
    </citation>
    <scope>NUCLEOTIDE SEQUENCE [LARGE SCALE GENOMIC DNA]</scope>
    <source>
        <strain evidence="2">Ec32 / CCAP1310/4</strain>
    </source>
</reference>
<evidence type="ECO:0000313" key="2">
    <source>
        <dbReference type="Proteomes" id="UP000002630"/>
    </source>
</evidence>
<dbReference type="InParanoid" id="D7FI77"/>
<protein>
    <submittedName>
        <fullName evidence="1">Uncharacterized protein</fullName>
    </submittedName>
</protein>
<accession>D7FI77</accession>
<keyword evidence="2" id="KW-1185">Reference proteome</keyword>
<dbReference type="Proteomes" id="UP000002630">
    <property type="component" value="Unassembled WGS sequence"/>
</dbReference>
<evidence type="ECO:0000313" key="1">
    <source>
        <dbReference type="EMBL" id="CBJ28702.1"/>
    </source>
</evidence>
<dbReference type="AlphaFoldDB" id="D7FI77"/>
<gene>
    <name evidence="1" type="ORF">Esi_0118_0035</name>
</gene>
<proteinExistence type="predicted"/>
<dbReference type="EMBL" id="FN649760">
    <property type="protein sequence ID" value="CBJ28702.1"/>
    <property type="molecule type" value="Genomic_DNA"/>
</dbReference>
<sequence length="173" mass="18669">MSYEFVPWEETESLPTVDGAVEVGTKIEVGVSATAHDTRPGNSSGDVGCGEVGGLGCTATNTRDGIFSEIESRWSCATKLVPDEGPCQIEFTFAEPQHIVDIQVAFWKGNDRTRTLGVHVNGELTHTHESYTDSTFNTLGVTANEASTVMLESTALLSDEWISLIEVLIFVTP</sequence>